<dbReference type="InterPro" id="IPR030395">
    <property type="entry name" value="GP_PDE_dom"/>
</dbReference>
<dbReference type="GO" id="GO:0008081">
    <property type="term" value="F:phosphoric diester hydrolase activity"/>
    <property type="evidence" value="ECO:0007669"/>
    <property type="project" value="InterPro"/>
</dbReference>
<dbReference type="SUPFAM" id="SSF51695">
    <property type="entry name" value="PLC-like phosphodiesterases"/>
    <property type="match status" value="1"/>
</dbReference>
<organism evidence="2">
    <name type="scientific">uncultured Sulfurovum sp</name>
    <dbReference type="NCBI Taxonomy" id="269237"/>
    <lineage>
        <taxon>Bacteria</taxon>
        <taxon>Pseudomonadati</taxon>
        <taxon>Campylobacterota</taxon>
        <taxon>Epsilonproteobacteria</taxon>
        <taxon>Campylobacterales</taxon>
        <taxon>Sulfurovaceae</taxon>
        <taxon>Sulfurovum</taxon>
        <taxon>environmental samples</taxon>
    </lineage>
</organism>
<accession>A0A6S6T4P2</accession>
<dbReference type="InterPro" id="IPR017946">
    <property type="entry name" value="PLC-like_Pdiesterase_TIM-brl"/>
</dbReference>
<protein>
    <recommendedName>
        <fullName evidence="1">GP-PDE domain-containing protein</fullName>
    </recommendedName>
</protein>
<dbReference type="Pfam" id="PF03009">
    <property type="entry name" value="GDPD"/>
    <property type="match status" value="1"/>
</dbReference>
<proteinExistence type="predicted"/>
<reference evidence="2" key="1">
    <citation type="submission" date="2020-01" db="EMBL/GenBank/DDBJ databases">
        <authorList>
            <person name="Meier V. D."/>
            <person name="Meier V D."/>
        </authorList>
    </citation>
    <scope>NUCLEOTIDE SEQUENCE</scope>
    <source>
        <strain evidence="2">HLG_WM_MAG_06</strain>
    </source>
</reference>
<evidence type="ECO:0000313" key="2">
    <source>
        <dbReference type="EMBL" id="CAA6813215.1"/>
    </source>
</evidence>
<name>A0A6S6T4P2_9BACT</name>
<dbReference type="PANTHER" id="PTHR46211">
    <property type="entry name" value="GLYCEROPHOSPHORYL DIESTER PHOSPHODIESTERASE"/>
    <property type="match status" value="1"/>
</dbReference>
<feature type="domain" description="GP-PDE" evidence="1">
    <location>
        <begin position="21"/>
        <end position="280"/>
    </location>
</feature>
<dbReference type="PANTHER" id="PTHR46211:SF1">
    <property type="entry name" value="GLYCEROPHOSPHODIESTER PHOSPHODIESTERASE, CYTOPLASMIC"/>
    <property type="match status" value="1"/>
</dbReference>
<dbReference type="Gene3D" id="3.20.20.190">
    <property type="entry name" value="Phosphatidylinositol (PI) phosphodiesterase"/>
    <property type="match status" value="1"/>
</dbReference>
<evidence type="ECO:0000259" key="1">
    <source>
        <dbReference type="PROSITE" id="PS51704"/>
    </source>
</evidence>
<dbReference type="GO" id="GO:0006629">
    <property type="term" value="P:lipid metabolic process"/>
    <property type="evidence" value="ECO:0007669"/>
    <property type="project" value="InterPro"/>
</dbReference>
<gene>
    <name evidence="2" type="ORF">HELGO_WM19163</name>
</gene>
<dbReference type="AlphaFoldDB" id="A0A6S6T4P2"/>
<dbReference type="EMBL" id="CACVAP010000069">
    <property type="protein sequence ID" value="CAA6813215.1"/>
    <property type="molecule type" value="Genomic_DNA"/>
</dbReference>
<dbReference type="PROSITE" id="PS51704">
    <property type="entry name" value="GP_PDE"/>
    <property type="match status" value="1"/>
</dbReference>
<sequence length="338" mass="40102">MNFNLKIMFVLTVILFTKLHAENLGHRLGGDVYGAENTIQTYKKAIKYLQKKKLFKYVELDIQETKDSQIVLFHDRTIKKLVPKSKHNLKVLNKILKKKKFHKIEIKDLTLKETSQLILEQDSKIPTLKEVLDISIKLKVYKPIHIEVKNLYSDKARLKLIETVSKYTKLQDISFIAFKKNFYKSFPNTQRWLKVFQEHNLKFYQIDKHEFTKENLNNTPREYQVLLEETKFSIRNKNQRTQTFTFEIKEKLKKNHYINVGIYNGHDNTGDNGLNFKIENQNGKWLMANFSKKKDWEWFRINIKNNQKLILTIEDADTSFKGKFPGNGGLIKVLLEKN</sequence>